<gene>
    <name evidence="2" type="ORF">ACFSR2_13805</name>
</gene>
<evidence type="ECO:0008006" key="4">
    <source>
        <dbReference type="Google" id="ProtNLM"/>
    </source>
</evidence>
<dbReference type="RefSeq" id="WP_340236244.1">
    <property type="nucleotide sequence ID" value="NZ_JBBEWC010000005.1"/>
</dbReference>
<feature type="signal peptide" evidence="1">
    <location>
        <begin position="1"/>
        <end position="21"/>
    </location>
</feature>
<reference evidence="3" key="1">
    <citation type="journal article" date="2019" name="Int. J. Syst. Evol. Microbiol.">
        <title>The Global Catalogue of Microorganisms (GCM) 10K type strain sequencing project: providing services to taxonomists for standard genome sequencing and annotation.</title>
        <authorList>
            <consortium name="The Broad Institute Genomics Platform"/>
            <consortium name="The Broad Institute Genome Sequencing Center for Infectious Disease"/>
            <person name="Wu L."/>
            <person name="Ma J."/>
        </authorList>
    </citation>
    <scope>NUCLEOTIDE SEQUENCE [LARGE SCALE GENOMIC DNA]</scope>
    <source>
        <strain evidence="3">KCTC 52344</strain>
    </source>
</reference>
<evidence type="ECO:0000256" key="1">
    <source>
        <dbReference type="SAM" id="SignalP"/>
    </source>
</evidence>
<feature type="chain" id="PRO_5045890781" description="Lipoprotein" evidence="1">
    <location>
        <begin position="22"/>
        <end position="147"/>
    </location>
</feature>
<evidence type="ECO:0000313" key="2">
    <source>
        <dbReference type="EMBL" id="MFD2521969.1"/>
    </source>
</evidence>
<keyword evidence="3" id="KW-1185">Reference proteome</keyword>
<dbReference type="PROSITE" id="PS51257">
    <property type="entry name" value="PROKAR_LIPOPROTEIN"/>
    <property type="match status" value="1"/>
</dbReference>
<dbReference type="EMBL" id="JBHULC010000011">
    <property type="protein sequence ID" value="MFD2521969.1"/>
    <property type="molecule type" value="Genomic_DNA"/>
</dbReference>
<protein>
    <recommendedName>
        <fullName evidence="4">Lipoprotein</fullName>
    </recommendedName>
</protein>
<accession>A0ABW5J7I1</accession>
<proteinExistence type="predicted"/>
<dbReference type="Proteomes" id="UP001597510">
    <property type="component" value="Unassembled WGS sequence"/>
</dbReference>
<evidence type="ECO:0000313" key="3">
    <source>
        <dbReference type="Proteomes" id="UP001597510"/>
    </source>
</evidence>
<name>A0ABW5J7I1_9BACT</name>
<organism evidence="2 3">
    <name type="scientific">Emticicia soli</name>
    <dbReference type="NCBI Taxonomy" id="2027878"/>
    <lineage>
        <taxon>Bacteria</taxon>
        <taxon>Pseudomonadati</taxon>
        <taxon>Bacteroidota</taxon>
        <taxon>Cytophagia</taxon>
        <taxon>Cytophagales</taxon>
        <taxon>Leadbetterellaceae</taxon>
        <taxon>Emticicia</taxon>
    </lineage>
</organism>
<sequence>MKTIKLFCLGLFALLTFQACEQKEKDVSVEPVTISDLTCPGAVFSGVATAGVTYNGVFTVPYTGGDGSTYTSDNGVSSTGVMGMQAILVPGTLALGSGLITYGVTGTPATSGVASFVITFGGRSCTVAFPVSGSPITPNPVGDPAGE</sequence>
<keyword evidence="1" id="KW-0732">Signal</keyword>
<comment type="caution">
    <text evidence="2">The sequence shown here is derived from an EMBL/GenBank/DDBJ whole genome shotgun (WGS) entry which is preliminary data.</text>
</comment>